<name>A0A1M2VGM5_TRAPU</name>
<organism evidence="1 2">
    <name type="scientific">Trametes pubescens</name>
    <name type="common">White-rot fungus</name>
    <dbReference type="NCBI Taxonomy" id="154538"/>
    <lineage>
        <taxon>Eukaryota</taxon>
        <taxon>Fungi</taxon>
        <taxon>Dikarya</taxon>
        <taxon>Basidiomycota</taxon>
        <taxon>Agaricomycotina</taxon>
        <taxon>Agaricomycetes</taxon>
        <taxon>Polyporales</taxon>
        <taxon>Polyporaceae</taxon>
        <taxon>Trametes</taxon>
    </lineage>
</organism>
<accession>A0A1M2VGM5</accession>
<sequence>MEGNMFPTEFGAVLQSMVCVAPSDFKFMIFNFSSNEDVPMTVAPDATAICQ</sequence>
<comment type="caution">
    <text evidence="1">The sequence shown here is derived from an EMBL/GenBank/DDBJ whole genome shotgun (WGS) entry which is preliminary data.</text>
</comment>
<proteinExistence type="predicted"/>
<evidence type="ECO:0000313" key="1">
    <source>
        <dbReference type="EMBL" id="OJT06742.1"/>
    </source>
</evidence>
<dbReference type="AlphaFoldDB" id="A0A1M2VGM5"/>
<reference evidence="1 2" key="1">
    <citation type="submission" date="2016-10" db="EMBL/GenBank/DDBJ databases">
        <title>Genome sequence of the basidiomycete white-rot fungus Trametes pubescens.</title>
        <authorList>
            <person name="Makela M.R."/>
            <person name="Granchi Z."/>
            <person name="Peng M."/>
            <person name="De Vries R.P."/>
            <person name="Grigoriev I."/>
            <person name="Riley R."/>
            <person name="Hilden K."/>
        </authorList>
    </citation>
    <scope>NUCLEOTIDE SEQUENCE [LARGE SCALE GENOMIC DNA]</scope>
    <source>
        <strain evidence="1 2">FBCC735</strain>
    </source>
</reference>
<dbReference type="Proteomes" id="UP000184267">
    <property type="component" value="Unassembled WGS sequence"/>
</dbReference>
<protein>
    <submittedName>
        <fullName evidence="1">Uncharacterized protein</fullName>
    </submittedName>
</protein>
<dbReference type="EMBL" id="MNAD01001267">
    <property type="protein sequence ID" value="OJT06742.1"/>
    <property type="molecule type" value="Genomic_DNA"/>
</dbReference>
<gene>
    <name evidence="1" type="ORF">TRAPUB_2406</name>
</gene>
<keyword evidence="2" id="KW-1185">Reference proteome</keyword>
<evidence type="ECO:0000313" key="2">
    <source>
        <dbReference type="Proteomes" id="UP000184267"/>
    </source>
</evidence>